<dbReference type="OrthoDB" id="9803231at2"/>
<dbReference type="PROSITE" id="PS01043">
    <property type="entry name" value="TRANSPOSASE_IS30"/>
    <property type="match status" value="1"/>
</dbReference>
<feature type="non-terminal residue" evidence="4">
    <location>
        <position position="1"/>
    </location>
</feature>
<dbReference type="PANTHER" id="PTHR10948:SF23">
    <property type="entry name" value="TRANSPOSASE INSI FOR INSERTION SEQUENCE ELEMENT IS30A-RELATED"/>
    <property type="match status" value="1"/>
</dbReference>
<dbReference type="InterPro" id="IPR012337">
    <property type="entry name" value="RNaseH-like_sf"/>
</dbReference>
<evidence type="ECO:0000256" key="1">
    <source>
        <dbReference type="ARBA" id="ARBA00002190"/>
    </source>
</evidence>
<evidence type="ECO:0000313" key="5">
    <source>
        <dbReference type="Proteomes" id="UP000231194"/>
    </source>
</evidence>
<dbReference type="RefSeq" id="WP_146006757.1">
    <property type="nucleotide sequence ID" value="NZ_PGVG01000123.1"/>
</dbReference>
<comment type="caution">
    <text evidence="4">The sequence shown here is derived from an EMBL/GenBank/DDBJ whole genome shotgun (WGS) entry which is preliminary data.</text>
</comment>
<gene>
    <name evidence="4" type="ORF">CVM73_38910</name>
</gene>
<dbReference type="PANTHER" id="PTHR10948">
    <property type="entry name" value="TRANSPOSASE"/>
    <property type="match status" value="1"/>
</dbReference>
<dbReference type="InterPro" id="IPR053392">
    <property type="entry name" value="Transposase_IS30-like"/>
</dbReference>
<dbReference type="InterPro" id="IPR051917">
    <property type="entry name" value="Transposase-Integrase"/>
</dbReference>
<proteinExistence type="inferred from homology"/>
<dbReference type="AlphaFoldDB" id="A0A2M8QWQ6"/>
<dbReference type="EMBL" id="PGVG01000123">
    <property type="protein sequence ID" value="PJG49977.1"/>
    <property type="molecule type" value="Genomic_DNA"/>
</dbReference>
<sequence length="281" mass="31537">KGRRAVHRQNRRWARAWSPEQISRRLRLDFPEDETMRISHEAIYQALYVQGRGALRRELTACLRTGRVLRVPRARTRKQGRPFVSPEIMISQRPAEVADRAVPGHWEGDLIVGLGSSAIGTLVERTTRFTLLLHLPRMAGHGQEVRVKNGPALAGHGAEAVRDAITRAIVTLPEQLRRSLTWDQGAELAQHARLKIDAGLQVYFCDPHSPWQRGTNENTNGLLRQYFPKGTDLSVHKPDDLEAVALALNTRPRKTLGWKTPAETLDELLRVSDTQGVATTG</sequence>
<dbReference type="GO" id="GO:0003677">
    <property type="term" value="F:DNA binding"/>
    <property type="evidence" value="ECO:0007669"/>
    <property type="project" value="InterPro"/>
</dbReference>
<comment type="similarity">
    <text evidence="2">Belongs to the transposase IS30 family.</text>
</comment>
<dbReference type="GO" id="GO:0015074">
    <property type="term" value="P:DNA integration"/>
    <property type="evidence" value="ECO:0007669"/>
    <property type="project" value="InterPro"/>
</dbReference>
<dbReference type="InterPro" id="IPR036397">
    <property type="entry name" value="RNaseH_sf"/>
</dbReference>
<comment type="function">
    <text evidence="1">Required for the transposition of the insertion element.</text>
</comment>
<dbReference type="SUPFAM" id="SSF53098">
    <property type="entry name" value="Ribonuclease H-like"/>
    <property type="match status" value="1"/>
</dbReference>
<dbReference type="GO" id="GO:0006313">
    <property type="term" value="P:DNA transposition"/>
    <property type="evidence" value="ECO:0007669"/>
    <property type="project" value="InterPro"/>
</dbReference>
<dbReference type="NCBIfam" id="NF033563">
    <property type="entry name" value="transpos_IS30"/>
    <property type="match status" value="1"/>
</dbReference>
<evidence type="ECO:0000313" key="4">
    <source>
        <dbReference type="EMBL" id="PJG49977.1"/>
    </source>
</evidence>
<reference evidence="4 5" key="1">
    <citation type="submission" date="2017-11" db="EMBL/GenBank/DDBJ databases">
        <title>Bradyrhizobium forestalis sp. nov., an efficient nitrogen-fixing bacterium isolated from nodules of forest legume species in the Amazon.</title>
        <authorList>
            <person name="Costa E.M."/>
            <person name="Guimaraes A."/>
            <person name="Carvalho T.S."/>
            <person name="Rodrigues T.L."/>
            <person name="Ribeiro P.R.A."/>
            <person name="Lebbe L."/>
            <person name="Willems A."/>
            <person name="Moreira F.M.S."/>
        </authorList>
    </citation>
    <scope>NUCLEOTIDE SEQUENCE [LARGE SCALE GENOMIC DNA]</scope>
    <source>
        <strain evidence="4 5">INPA54B</strain>
    </source>
</reference>
<dbReference type="GO" id="GO:0004803">
    <property type="term" value="F:transposase activity"/>
    <property type="evidence" value="ECO:0007669"/>
    <property type="project" value="InterPro"/>
</dbReference>
<dbReference type="Gene3D" id="3.30.420.10">
    <property type="entry name" value="Ribonuclease H-like superfamily/Ribonuclease H"/>
    <property type="match status" value="1"/>
</dbReference>
<dbReference type="InterPro" id="IPR001584">
    <property type="entry name" value="Integrase_cat-core"/>
</dbReference>
<dbReference type="GO" id="GO:0005829">
    <property type="term" value="C:cytosol"/>
    <property type="evidence" value="ECO:0007669"/>
    <property type="project" value="TreeGrafter"/>
</dbReference>
<dbReference type="PROSITE" id="PS50994">
    <property type="entry name" value="INTEGRASE"/>
    <property type="match status" value="1"/>
</dbReference>
<dbReference type="InterPro" id="IPR001598">
    <property type="entry name" value="Transposase_IS30_CS"/>
</dbReference>
<protein>
    <submittedName>
        <fullName evidence="4">IS30 family transposase</fullName>
    </submittedName>
</protein>
<feature type="domain" description="Integrase catalytic" evidence="3">
    <location>
        <begin position="90"/>
        <end position="269"/>
    </location>
</feature>
<accession>A0A2M8QWQ6</accession>
<evidence type="ECO:0000259" key="3">
    <source>
        <dbReference type="PROSITE" id="PS50994"/>
    </source>
</evidence>
<evidence type="ECO:0000256" key="2">
    <source>
        <dbReference type="ARBA" id="ARBA00006363"/>
    </source>
</evidence>
<organism evidence="4 5">
    <name type="scientific">Bradyrhizobium forestalis</name>
    <dbReference type="NCBI Taxonomy" id="1419263"/>
    <lineage>
        <taxon>Bacteria</taxon>
        <taxon>Pseudomonadati</taxon>
        <taxon>Pseudomonadota</taxon>
        <taxon>Alphaproteobacteria</taxon>
        <taxon>Hyphomicrobiales</taxon>
        <taxon>Nitrobacteraceae</taxon>
        <taxon>Bradyrhizobium</taxon>
    </lineage>
</organism>
<keyword evidence="5" id="KW-1185">Reference proteome</keyword>
<dbReference type="Proteomes" id="UP000231194">
    <property type="component" value="Unassembled WGS sequence"/>
</dbReference>
<name>A0A2M8QWQ6_9BRAD</name>